<name>A0A839DZX0_9PSEU</name>
<dbReference type="EMBL" id="JACGWZ010000008">
    <property type="protein sequence ID" value="MBA8827492.1"/>
    <property type="molecule type" value="Genomic_DNA"/>
</dbReference>
<sequence length="32" mass="3169">MSLGLHGGLEGAAGVIEEYEAVVGIAPREEGG</sequence>
<protein>
    <submittedName>
        <fullName evidence="1">Uncharacterized protein</fullName>
    </submittedName>
</protein>
<evidence type="ECO:0000313" key="1">
    <source>
        <dbReference type="EMBL" id="MBA8827492.1"/>
    </source>
</evidence>
<dbReference type="Proteomes" id="UP000569329">
    <property type="component" value="Unassembled WGS sequence"/>
</dbReference>
<gene>
    <name evidence="1" type="ORF">FHX42_004888</name>
</gene>
<evidence type="ECO:0000313" key="2">
    <source>
        <dbReference type="Proteomes" id="UP000569329"/>
    </source>
</evidence>
<keyword evidence="2" id="KW-1185">Reference proteome</keyword>
<dbReference type="AlphaFoldDB" id="A0A839DZX0"/>
<organism evidence="1 2">
    <name type="scientific">Halosaccharopolyspora lacisalsi</name>
    <dbReference type="NCBI Taxonomy" id="1000566"/>
    <lineage>
        <taxon>Bacteria</taxon>
        <taxon>Bacillati</taxon>
        <taxon>Actinomycetota</taxon>
        <taxon>Actinomycetes</taxon>
        <taxon>Pseudonocardiales</taxon>
        <taxon>Pseudonocardiaceae</taxon>
        <taxon>Halosaccharopolyspora</taxon>
    </lineage>
</organism>
<proteinExistence type="predicted"/>
<reference evidence="1 2" key="1">
    <citation type="submission" date="2020-07" db="EMBL/GenBank/DDBJ databases">
        <title>Sequencing the genomes of 1000 actinobacteria strains.</title>
        <authorList>
            <person name="Klenk H.-P."/>
        </authorList>
    </citation>
    <scope>NUCLEOTIDE SEQUENCE [LARGE SCALE GENOMIC DNA]</scope>
    <source>
        <strain evidence="1 2">DSM 45975</strain>
    </source>
</reference>
<accession>A0A839DZX0</accession>
<comment type="caution">
    <text evidence="1">The sequence shown here is derived from an EMBL/GenBank/DDBJ whole genome shotgun (WGS) entry which is preliminary data.</text>
</comment>